<evidence type="ECO:0008006" key="3">
    <source>
        <dbReference type="Google" id="ProtNLM"/>
    </source>
</evidence>
<keyword evidence="2" id="KW-1185">Reference proteome</keyword>
<proteinExistence type="predicted"/>
<comment type="caution">
    <text evidence="1">The sequence shown here is derived from an EMBL/GenBank/DDBJ whole genome shotgun (WGS) entry which is preliminary data.</text>
</comment>
<gene>
    <name evidence="1" type="ORF">M9Y10_022606</name>
</gene>
<dbReference type="Proteomes" id="UP001470230">
    <property type="component" value="Unassembled WGS sequence"/>
</dbReference>
<dbReference type="EMBL" id="JAPFFF010000003">
    <property type="protein sequence ID" value="KAK8894173.1"/>
    <property type="molecule type" value="Genomic_DNA"/>
</dbReference>
<reference evidence="1 2" key="1">
    <citation type="submission" date="2024-04" db="EMBL/GenBank/DDBJ databases">
        <title>Tritrichomonas musculus Genome.</title>
        <authorList>
            <person name="Alves-Ferreira E."/>
            <person name="Grigg M."/>
            <person name="Lorenzi H."/>
            <person name="Galac M."/>
        </authorList>
    </citation>
    <scope>NUCLEOTIDE SEQUENCE [LARGE SCALE GENOMIC DNA]</scope>
    <source>
        <strain evidence="1 2">EAF2021</strain>
    </source>
</reference>
<evidence type="ECO:0000313" key="2">
    <source>
        <dbReference type="Proteomes" id="UP001470230"/>
    </source>
</evidence>
<evidence type="ECO:0000313" key="1">
    <source>
        <dbReference type="EMBL" id="KAK8894173.1"/>
    </source>
</evidence>
<organism evidence="1 2">
    <name type="scientific">Tritrichomonas musculus</name>
    <dbReference type="NCBI Taxonomy" id="1915356"/>
    <lineage>
        <taxon>Eukaryota</taxon>
        <taxon>Metamonada</taxon>
        <taxon>Parabasalia</taxon>
        <taxon>Tritrichomonadida</taxon>
        <taxon>Tritrichomonadidae</taxon>
        <taxon>Tritrichomonas</taxon>
    </lineage>
</organism>
<protein>
    <recommendedName>
        <fullName evidence="3">DDE-1 domain-containing protein</fullName>
    </recommendedName>
</protein>
<name>A0ABR2KSR2_9EUKA</name>
<accession>A0ABR2KSR2</accession>
<sequence length="120" mass="13973">MTISQIIKFVEETFQISVTKGWVNSLIFRYKDDLAKAVIDGLDESRLKVPRRYLKEFLDLVDVLIIITPAELVYNIDETGLSDWEERKPKTVVIPKELENEKINYPINRGNRHITLVVTI</sequence>